<comment type="caution">
    <text evidence="1">The sequence shown here is derived from an EMBL/GenBank/DDBJ whole genome shotgun (WGS) entry which is preliminary data.</text>
</comment>
<organism evidence="1 2">
    <name type="scientific">Nephila pilipes</name>
    <name type="common">Giant wood spider</name>
    <name type="synonym">Nephila maculata</name>
    <dbReference type="NCBI Taxonomy" id="299642"/>
    <lineage>
        <taxon>Eukaryota</taxon>
        <taxon>Metazoa</taxon>
        <taxon>Ecdysozoa</taxon>
        <taxon>Arthropoda</taxon>
        <taxon>Chelicerata</taxon>
        <taxon>Arachnida</taxon>
        <taxon>Araneae</taxon>
        <taxon>Araneomorphae</taxon>
        <taxon>Entelegynae</taxon>
        <taxon>Araneoidea</taxon>
        <taxon>Nephilidae</taxon>
        <taxon>Nephila</taxon>
    </lineage>
</organism>
<gene>
    <name evidence="1" type="ORF">NPIL_576901</name>
</gene>
<name>A0A8X6TFK9_NEPPI</name>
<evidence type="ECO:0000313" key="1">
    <source>
        <dbReference type="EMBL" id="GFT05520.1"/>
    </source>
</evidence>
<dbReference type="Proteomes" id="UP000887013">
    <property type="component" value="Unassembled WGS sequence"/>
</dbReference>
<dbReference type="AlphaFoldDB" id="A0A8X6TFK9"/>
<keyword evidence="2" id="KW-1185">Reference proteome</keyword>
<dbReference type="EMBL" id="BMAW01056371">
    <property type="protein sequence ID" value="GFT05520.1"/>
    <property type="molecule type" value="Genomic_DNA"/>
</dbReference>
<protein>
    <submittedName>
        <fullName evidence="1">Uncharacterized protein</fullName>
    </submittedName>
</protein>
<sequence length="115" mass="13810">MSLSSLPVCKGFFRQVSLRSGPMINLLKEEHCARSTHIHTALFLRVQKLTADEVRELHRFESNYVVLLRYQPTQRRRKIDPQCCDFLFRFIITLKRKKQRRGETQSLRTKDYERL</sequence>
<proteinExistence type="predicted"/>
<reference evidence="1" key="1">
    <citation type="submission" date="2020-08" db="EMBL/GenBank/DDBJ databases">
        <title>Multicomponent nature underlies the extraordinary mechanical properties of spider dragline silk.</title>
        <authorList>
            <person name="Kono N."/>
            <person name="Nakamura H."/>
            <person name="Mori M."/>
            <person name="Yoshida Y."/>
            <person name="Ohtoshi R."/>
            <person name="Malay A.D."/>
            <person name="Moran D.A.P."/>
            <person name="Tomita M."/>
            <person name="Numata K."/>
            <person name="Arakawa K."/>
        </authorList>
    </citation>
    <scope>NUCLEOTIDE SEQUENCE</scope>
</reference>
<evidence type="ECO:0000313" key="2">
    <source>
        <dbReference type="Proteomes" id="UP000887013"/>
    </source>
</evidence>
<accession>A0A8X6TFK9</accession>